<keyword evidence="1" id="KW-1133">Transmembrane helix</keyword>
<dbReference type="RefSeq" id="XP_001213726.1">
    <property type="nucleotide sequence ID" value="XM_001213726.1"/>
</dbReference>
<dbReference type="Proteomes" id="UP000007963">
    <property type="component" value="Unassembled WGS sequence"/>
</dbReference>
<evidence type="ECO:0000313" key="2">
    <source>
        <dbReference type="EMBL" id="EAU34995.1"/>
    </source>
</evidence>
<dbReference type="OMA" id="QFEGLEM"/>
<dbReference type="EMBL" id="CH476599">
    <property type="protein sequence ID" value="EAU34995.1"/>
    <property type="molecule type" value="Genomic_DNA"/>
</dbReference>
<evidence type="ECO:0000313" key="3">
    <source>
        <dbReference type="Proteomes" id="UP000007963"/>
    </source>
</evidence>
<dbReference type="AlphaFoldDB" id="Q0CP36"/>
<dbReference type="GeneID" id="4320501"/>
<dbReference type="VEuPathDB" id="FungiDB:ATEG_04548"/>
<gene>
    <name evidence="2" type="ORF">ATEG_04548</name>
</gene>
<organism evidence="2 3">
    <name type="scientific">Aspergillus terreus (strain NIH 2624 / FGSC A1156)</name>
    <dbReference type="NCBI Taxonomy" id="341663"/>
    <lineage>
        <taxon>Eukaryota</taxon>
        <taxon>Fungi</taxon>
        <taxon>Dikarya</taxon>
        <taxon>Ascomycota</taxon>
        <taxon>Pezizomycotina</taxon>
        <taxon>Eurotiomycetes</taxon>
        <taxon>Eurotiomycetidae</taxon>
        <taxon>Eurotiales</taxon>
        <taxon>Aspergillaceae</taxon>
        <taxon>Aspergillus</taxon>
        <taxon>Aspergillus subgen. Circumdati</taxon>
    </lineage>
</organism>
<dbReference type="eggNOG" id="ENOG502SQ49">
    <property type="taxonomic scope" value="Eukaryota"/>
</dbReference>
<feature type="transmembrane region" description="Helical" evidence="1">
    <location>
        <begin position="65"/>
        <end position="84"/>
    </location>
</feature>
<protein>
    <recommendedName>
        <fullName evidence="4">MARVEL domain-containing protein</fullName>
    </recommendedName>
</protein>
<feature type="transmembrane region" description="Helical" evidence="1">
    <location>
        <begin position="96"/>
        <end position="120"/>
    </location>
</feature>
<name>Q0CP36_ASPTN</name>
<proteinExistence type="predicted"/>
<feature type="transmembrane region" description="Helical" evidence="1">
    <location>
        <begin position="132"/>
        <end position="152"/>
    </location>
</feature>
<sequence length="177" mass="19643">MISPRWSKQLDIRAFLIFQRIQRMYKTFVVLAALISGLAVAALTLNEYHPPSSDLIFASEGFLCSSAITAIISAVLAIMLLFQFEGSQRATRRDLAVAWAPLVLLDLAVVEFLVGMVCWYCSKNARWRGALVTAQLVGLLGLCAGLSTWMWFYMSQKGNLGVEESQSGDMQKRVADE</sequence>
<keyword evidence="1" id="KW-0812">Transmembrane</keyword>
<keyword evidence="1" id="KW-0472">Membrane</keyword>
<reference evidence="3" key="1">
    <citation type="submission" date="2005-09" db="EMBL/GenBank/DDBJ databases">
        <title>Annotation of the Aspergillus terreus NIH2624 genome.</title>
        <authorList>
            <person name="Birren B.W."/>
            <person name="Lander E.S."/>
            <person name="Galagan J.E."/>
            <person name="Nusbaum C."/>
            <person name="Devon K."/>
            <person name="Henn M."/>
            <person name="Ma L.-J."/>
            <person name="Jaffe D.B."/>
            <person name="Butler J."/>
            <person name="Alvarez P."/>
            <person name="Gnerre S."/>
            <person name="Grabherr M."/>
            <person name="Kleber M."/>
            <person name="Mauceli E.W."/>
            <person name="Brockman W."/>
            <person name="Rounsley S."/>
            <person name="Young S.K."/>
            <person name="LaButti K."/>
            <person name="Pushparaj V."/>
            <person name="DeCaprio D."/>
            <person name="Crawford M."/>
            <person name="Koehrsen M."/>
            <person name="Engels R."/>
            <person name="Montgomery P."/>
            <person name="Pearson M."/>
            <person name="Howarth C."/>
            <person name="Larson L."/>
            <person name="Luoma S."/>
            <person name="White J."/>
            <person name="Alvarado L."/>
            <person name="Kodira C.D."/>
            <person name="Zeng Q."/>
            <person name="Oleary S."/>
            <person name="Yandava C."/>
            <person name="Denning D.W."/>
            <person name="Nierman W.C."/>
            <person name="Milne T."/>
            <person name="Madden K."/>
        </authorList>
    </citation>
    <scope>NUCLEOTIDE SEQUENCE [LARGE SCALE GENOMIC DNA]</scope>
    <source>
        <strain evidence="3">NIH 2624 / FGSC A1156</strain>
    </source>
</reference>
<dbReference type="OrthoDB" id="4849929at2759"/>
<evidence type="ECO:0008006" key="4">
    <source>
        <dbReference type="Google" id="ProtNLM"/>
    </source>
</evidence>
<feature type="transmembrane region" description="Helical" evidence="1">
    <location>
        <begin position="28"/>
        <end position="45"/>
    </location>
</feature>
<accession>Q0CP36</accession>
<evidence type="ECO:0000256" key="1">
    <source>
        <dbReference type="SAM" id="Phobius"/>
    </source>
</evidence>
<dbReference type="HOGENOM" id="CLU_121053_0_0_1"/>